<organism evidence="2 3">
    <name type="scientific">Streptomyces crystallinus</name>
    <dbReference type="NCBI Taxonomy" id="68191"/>
    <lineage>
        <taxon>Bacteria</taxon>
        <taxon>Bacillati</taxon>
        <taxon>Actinomycetota</taxon>
        <taxon>Actinomycetes</taxon>
        <taxon>Kitasatosporales</taxon>
        <taxon>Streptomycetaceae</taxon>
        <taxon>Streptomyces</taxon>
    </lineage>
</organism>
<reference evidence="3" key="1">
    <citation type="journal article" date="2019" name="Int. J. Syst. Evol. Microbiol.">
        <title>The Global Catalogue of Microorganisms (GCM) 10K type strain sequencing project: providing services to taxonomists for standard genome sequencing and annotation.</title>
        <authorList>
            <consortium name="The Broad Institute Genomics Platform"/>
            <consortium name="The Broad Institute Genome Sequencing Center for Infectious Disease"/>
            <person name="Wu L."/>
            <person name="Ma J."/>
        </authorList>
    </citation>
    <scope>NUCLEOTIDE SEQUENCE [LARGE SCALE GENOMIC DNA]</scope>
    <source>
        <strain evidence="3">JCM 5067</strain>
    </source>
</reference>
<dbReference type="Proteomes" id="UP001500668">
    <property type="component" value="Unassembled WGS sequence"/>
</dbReference>
<keyword evidence="3" id="KW-1185">Reference proteome</keyword>
<evidence type="ECO:0000256" key="1">
    <source>
        <dbReference type="SAM" id="MobiDB-lite"/>
    </source>
</evidence>
<evidence type="ECO:0000313" key="3">
    <source>
        <dbReference type="Proteomes" id="UP001500668"/>
    </source>
</evidence>
<feature type="region of interest" description="Disordered" evidence="1">
    <location>
        <begin position="20"/>
        <end position="88"/>
    </location>
</feature>
<feature type="compositionally biased region" description="Polar residues" evidence="1">
    <location>
        <begin position="32"/>
        <end position="59"/>
    </location>
</feature>
<protein>
    <submittedName>
        <fullName evidence="2">Uncharacterized protein</fullName>
    </submittedName>
</protein>
<proteinExistence type="predicted"/>
<evidence type="ECO:0000313" key="2">
    <source>
        <dbReference type="EMBL" id="GAA0588432.1"/>
    </source>
</evidence>
<name>A0ABP3QEG2_9ACTN</name>
<accession>A0ABP3QEG2</accession>
<comment type="caution">
    <text evidence="2">The sequence shown here is derived from an EMBL/GenBank/DDBJ whole genome shotgun (WGS) entry which is preliminary data.</text>
</comment>
<gene>
    <name evidence="2" type="ORF">GCM10010394_17070</name>
</gene>
<dbReference type="EMBL" id="BAAACA010000009">
    <property type="protein sequence ID" value="GAA0588432.1"/>
    <property type="molecule type" value="Genomic_DNA"/>
</dbReference>
<sequence>MPAWTRLWKISCGERGVLDTAGSLDRPDGQESHLTTGVPGTQGVSPTGSRATCTESQEVTAAPADGARARGGGAPAFDCGRAPADEQA</sequence>